<proteinExistence type="inferred from homology"/>
<evidence type="ECO:0000259" key="3">
    <source>
        <dbReference type="Pfam" id="PF08240"/>
    </source>
</evidence>
<dbReference type="InterPro" id="IPR011032">
    <property type="entry name" value="GroES-like_sf"/>
</dbReference>
<evidence type="ECO:0000313" key="5">
    <source>
        <dbReference type="Proteomes" id="UP001172159"/>
    </source>
</evidence>
<dbReference type="Pfam" id="PF08240">
    <property type="entry name" value="ADH_N"/>
    <property type="match status" value="1"/>
</dbReference>
<dbReference type="EMBL" id="JAUKTV010000002">
    <property type="protein sequence ID" value="KAK0744528.1"/>
    <property type="molecule type" value="Genomic_DNA"/>
</dbReference>
<dbReference type="PANTHER" id="PTHR45348">
    <property type="entry name" value="HYPOTHETICAL OXIDOREDUCTASE (EUROFUNG)"/>
    <property type="match status" value="1"/>
</dbReference>
<evidence type="ECO:0000256" key="1">
    <source>
        <dbReference type="ARBA" id="ARBA00008072"/>
    </source>
</evidence>
<keyword evidence="5" id="KW-1185">Reference proteome</keyword>
<organism evidence="4 5">
    <name type="scientific">Apiosordaria backusii</name>
    <dbReference type="NCBI Taxonomy" id="314023"/>
    <lineage>
        <taxon>Eukaryota</taxon>
        <taxon>Fungi</taxon>
        <taxon>Dikarya</taxon>
        <taxon>Ascomycota</taxon>
        <taxon>Pezizomycotina</taxon>
        <taxon>Sordariomycetes</taxon>
        <taxon>Sordariomycetidae</taxon>
        <taxon>Sordariales</taxon>
        <taxon>Lasiosphaeriaceae</taxon>
        <taxon>Apiosordaria</taxon>
    </lineage>
</organism>
<evidence type="ECO:0000313" key="4">
    <source>
        <dbReference type="EMBL" id="KAK0744528.1"/>
    </source>
</evidence>
<protein>
    <submittedName>
        <fullName evidence="4">Chaperonin 10-like protein</fullName>
    </submittedName>
</protein>
<dbReference type="GO" id="GO:0016651">
    <property type="term" value="F:oxidoreductase activity, acting on NAD(P)H"/>
    <property type="evidence" value="ECO:0007669"/>
    <property type="project" value="InterPro"/>
</dbReference>
<dbReference type="Proteomes" id="UP001172159">
    <property type="component" value="Unassembled WGS sequence"/>
</dbReference>
<evidence type="ECO:0000256" key="2">
    <source>
        <dbReference type="ARBA" id="ARBA00023002"/>
    </source>
</evidence>
<dbReference type="InterPro" id="IPR013154">
    <property type="entry name" value="ADH-like_N"/>
</dbReference>
<dbReference type="SUPFAM" id="SSF50129">
    <property type="entry name" value="GroES-like"/>
    <property type="match status" value="1"/>
</dbReference>
<gene>
    <name evidence="4" type="ORF">B0T21DRAFT_447718</name>
</gene>
<comment type="similarity">
    <text evidence="1">Belongs to the zinc-containing alcohol dehydrogenase family.</text>
</comment>
<feature type="domain" description="Alcohol dehydrogenase-like N-terminal" evidence="3">
    <location>
        <begin position="31"/>
        <end position="102"/>
    </location>
</feature>
<reference evidence="4" key="1">
    <citation type="submission" date="2023-06" db="EMBL/GenBank/DDBJ databases">
        <title>Genome-scale phylogeny and comparative genomics of the fungal order Sordariales.</title>
        <authorList>
            <consortium name="Lawrence Berkeley National Laboratory"/>
            <person name="Hensen N."/>
            <person name="Bonometti L."/>
            <person name="Westerberg I."/>
            <person name="Brannstrom I.O."/>
            <person name="Guillou S."/>
            <person name="Cros-Aarteil S."/>
            <person name="Calhoun S."/>
            <person name="Haridas S."/>
            <person name="Kuo A."/>
            <person name="Mondo S."/>
            <person name="Pangilinan J."/>
            <person name="Riley R."/>
            <person name="Labutti K."/>
            <person name="Andreopoulos B."/>
            <person name="Lipzen A."/>
            <person name="Chen C."/>
            <person name="Yanf M."/>
            <person name="Daum C."/>
            <person name="Ng V."/>
            <person name="Clum A."/>
            <person name="Steindorff A."/>
            <person name="Ohm R."/>
            <person name="Martin F."/>
            <person name="Silar P."/>
            <person name="Natvig D."/>
            <person name="Lalanne C."/>
            <person name="Gautier V."/>
            <person name="Ament-Velasquez S.L."/>
            <person name="Kruys A."/>
            <person name="Hutchinson M.I."/>
            <person name="Powell A.J."/>
            <person name="Barry K."/>
            <person name="Miller A.N."/>
            <person name="Grigoriev I.V."/>
            <person name="Debuchy R."/>
            <person name="Gladieux P."/>
            <person name="Thoren M.H."/>
            <person name="Johannesson H."/>
        </authorList>
    </citation>
    <scope>NUCLEOTIDE SEQUENCE</scope>
    <source>
        <strain evidence="4">CBS 540.89</strain>
    </source>
</reference>
<sequence>MSRNHAVYLQSKNSSRLLVKPSSYPRSPPPDHHLIIKSQALAINPADWLIQSPVHPDFSYLCYPLILGSDLAGIVVSSSSPLFVPGDRVVAHTIGTYRHSYCSVERLVMEHLVAKIPDHVSSEQAAVLPSTFSIAATALFFGSATAEGQPRFISQVSGLKELGEFPGLRLFGLVKPVLGAMWNGIATEIKSKVKKVGYRVIWRSGIGNDKNKEVAKAVWNVYLAQAMAKGEFQVFARP</sequence>
<dbReference type="Gene3D" id="3.90.180.10">
    <property type="entry name" value="Medium-chain alcohol dehydrogenases, catalytic domain"/>
    <property type="match status" value="1"/>
</dbReference>
<dbReference type="AlphaFoldDB" id="A0AA40ES64"/>
<accession>A0AA40ES64</accession>
<comment type="caution">
    <text evidence="4">The sequence shown here is derived from an EMBL/GenBank/DDBJ whole genome shotgun (WGS) entry which is preliminary data.</text>
</comment>
<name>A0AA40ES64_9PEZI</name>
<dbReference type="PANTHER" id="PTHR45348:SF2">
    <property type="entry name" value="ZINC-TYPE ALCOHOL DEHYDROGENASE-LIKE PROTEIN C2E1P3.01"/>
    <property type="match status" value="1"/>
</dbReference>
<keyword evidence="2" id="KW-0560">Oxidoreductase</keyword>
<dbReference type="InterPro" id="IPR047122">
    <property type="entry name" value="Trans-enoyl_RdTase-like"/>
</dbReference>